<gene>
    <name evidence="2" type="ORF">ACFFR3_00200</name>
</gene>
<protein>
    <submittedName>
        <fullName evidence="2">Antitoxin</fullName>
    </submittedName>
</protein>
<feature type="compositionally biased region" description="Basic and acidic residues" evidence="1">
    <location>
        <begin position="92"/>
        <end position="101"/>
    </location>
</feature>
<dbReference type="RefSeq" id="WP_379482395.1">
    <property type="nucleotide sequence ID" value="NZ_JBHMCF010000002.1"/>
</dbReference>
<organism evidence="2 3">
    <name type="scientific">Nonomuraea salmonea</name>
    <dbReference type="NCBI Taxonomy" id="46181"/>
    <lineage>
        <taxon>Bacteria</taxon>
        <taxon>Bacillati</taxon>
        <taxon>Actinomycetota</taxon>
        <taxon>Actinomycetes</taxon>
        <taxon>Streptosporangiales</taxon>
        <taxon>Streptosporangiaceae</taxon>
        <taxon>Nonomuraea</taxon>
    </lineage>
</organism>
<dbReference type="InterPro" id="IPR028037">
    <property type="entry name" value="Antitoxin_Rv0909/MT0933"/>
</dbReference>
<dbReference type="EMBL" id="JBHMCF010000002">
    <property type="protein sequence ID" value="MFB9467901.1"/>
    <property type="molecule type" value="Genomic_DNA"/>
</dbReference>
<keyword evidence="3" id="KW-1185">Reference proteome</keyword>
<evidence type="ECO:0000313" key="2">
    <source>
        <dbReference type="EMBL" id="MFB9467901.1"/>
    </source>
</evidence>
<proteinExistence type="predicted"/>
<sequence length="101" mass="11331">MSRIGEWLKKAENLARGHSKQADQIVDRAEQYAKERTGHKYDEHISRGADTVQRRYGGGQDQTGQPTDQPTGQQPGQPGRQAGQQPPPTQEEQERRMPPQG</sequence>
<accession>A0ABV5NCC7</accession>
<evidence type="ECO:0000313" key="3">
    <source>
        <dbReference type="Proteomes" id="UP001589568"/>
    </source>
</evidence>
<dbReference type="Pfam" id="PF14013">
    <property type="entry name" value="MT0933_antitox"/>
    <property type="match status" value="1"/>
</dbReference>
<reference evidence="2 3" key="1">
    <citation type="submission" date="2024-09" db="EMBL/GenBank/DDBJ databases">
        <authorList>
            <person name="Sun Q."/>
            <person name="Mori K."/>
        </authorList>
    </citation>
    <scope>NUCLEOTIDE SEQUENCE [LARGE SCALE GENOMIC DNA]</scope>
    <source>
        <strain evidence="2 3">JCM 3324</strain>
    </source>
</reference>
<comment type="caution">
    <text evidence="2">The sequence shown here is derived from an EMBL/GenBank/DDBJ whole genome shotgun (WGS) entry which is preliminary data.</text>
</comment>
<feature type="region of interest" description="Disordered" evidence="1">
    <location>
        <begin position="32"/>
        <end position="101"/>
    </location>
</feature>
<evidence type="ECO:0000256" key="1">
    <source>
        <dbReference type="SAM" id="MobiDB-lite"/>
    </source>
</evidence>
<name>A0ABV5NCC7_9ACTN</name>
<feature type="compositionally biased region" description="Low complexity" evidence="1">
    <location>
        <begin position="62"/>
        <end position="84"/>
    </location>
</feature>
<feature type="compositionally biased region" description="Basic and acidic residues" evidence="1">
    <location>
        <begin position="32"/>
        <end position="47"/>
    </location>
</feature>
<dbReference type="Proteomes" id="UP001589568">
    <property type="component" value="Unassembled WGS sequence"/>
</dbReference>